<dbReference type="EMBL" id="JBBWWQ010000012">
    <property type="protein sequence ID" value="KAK8934704.1"/>
    <property type="molecule type" value="Genomic_DNA"/>
</dbReference>
<proteinExistence type="predicted"/>
<organism evidence="2 3">
    <name type="scientific">Platanthera zijinensis</name>
    <dbReference type="NCBI Taxonomy" id="2320716"/>
    <lineage>
        <taxon>Eukaryota</taxon>
        <taxon>Viridiplantae</taxon>
        <taxon>Streptophyta</taxon>
        <taxon>Embryophyta</taxon>
        <taxon>Tracheophyta</taxon>
        <taxon>Spermatophyta</taxon>
        <taxon>Magnoliopsida</taxon>
        <taxon>Liliopsida</taxon>
        <taxon>Asparagales</taxon>
        <taxon>Orchidaceae</taxon>
        <taxon>Orchidoideae</taxon>
        <taxon>Orchideae</taxon>
        <taxon>Orchidinae</taxon>
        <taxon>Platanthera</taxon>
    </lineage>
</organism>
<dbReference type="Proteomes" id="UP001418222">
    <property type="component" value="Unassembled WGS sequence"/>
</dbReference>
<dbReference type="AlphaFoldDB" id="A0AAP0BB03"/>
<comment type="caution">
    <text evidence="2">The sequence shown here is derived from an EMBL/GenBank/DDBJ whole genome shotgun (WGS) entry which is preliminary data.</text>
</comment>
<feature type="compositionally biased region" description="Acidic residues" evidence="1">
    <location>
        <begin position="79"/>
        <end position="98"/>
    </location>
</feature>
<gene>
    <name evidence="2" type="ORF">KSP39_PZI014328</name>
</gene>
<keyword evidence="3" id="KW-1185">Reference proteome</keyword>
<reference evidence="2 3" key="1">
    <citation type="journal article" date="2022" name="Nat. Plants">
        <title>Genomes of leafy and leafless Platanthera orchids illuminate the evolution of mycoheterotrophy.</title>
        <authorList>
            <person name="Li M.H."/>
            <person name="Liu K.W."/>
            <person name="Li Z."/>
            <person name="Lu H.C."/>
            <person name="Ye Q.L."/>
            <person name="Zhang D."/>
            <person name="Wang J.Y."/>
            <person name="Li Y.F."/>
            <person name="Zhong Z.M."/>
            <person name="Liu X."/>
            <person name="Yu X."/>
            <person name="Liu D.K."/>
            <person name="Tu X.D."/>
            <person name="Liu B."/>
            <person name="Hao Y."/>
            <person name="Liao X.Y."/>
            <person name="Jiang Y.T."/>
            <person name="Sun W.H."/>
            <person name="Chen J."/>
            <person name="Chen Y.Q."/>
            <person name="Ai Y."/>
            <person name="Zhai J.W."/>
            <person name="Wu S.S."/>
            <person name="Zhou Z."/>
            <person name="Hsiao Y.Y."/>
            <person name="Wu W.L."/>
            <person name="Chen Y.Y."/>
            <person name="Lin Y.F."/>
            <person name="Hsu J.L."/>
            <person name="Li C.Y."/>
            <person name="Wang Z.W."/>
            <person name="Zhao X."/>
            <person name="Zhong W.Y."/>
            <person name="Ma X.K."/>
            <person name="Ma L."/>
            <person name="Huang J."/>
            <person name="Chen G.Z."/>
            <person name="Huang M.Z."/>
            <person name="Huang L."/>
            <person name="Peng D.H."/>
            <person name="Luo Y.B."/>
            <person name="Zou S.Q."/>
            <person name="Chen S.P."/>
            <person name="Lan S."/>
            <person name="Tsai W.C."/>
            <person name="Van de Peer Y."/>
            <person name="Liu Z.J."/>
        </authorList>
    </citation>
    <scope>NUCLEOTIDE SEQUENCE [LARGE SCALE GENOMIC DNA]</scope>
    <source>
        <tissue evidence="2">Leaf</tissue>
    </source>
</reference>
<evidence type="ECO:0000256" key="1">
    <source>
        <dbReference type="SAM" id="MobiDB-lite"/>
    </source>
</evidence>
<evidence type="ECO:0000313" key="2">
    <source>
        <dbReference type="EMBL" id="KAK8934704.1"/>
    </source>
</evidence>
<accession>A0AAP0BB03</accession>
<sequence length="176" mass="19543">MPQELYPLDPTEYDITNHGFQDAMFPHVMESVEAPIERFIDCGFAKDGVETFRFLRLFPELEEQVTVIKIDAKGKAVVDEEEEEGESEAGLADDEAPEDAGGNTGLPFQFNLTILFQHSIRARLAGDLVLCFLLSTISADGSTQLALEEEDVRKGVICSRFDCAINEYNWASSKTG</sequence>
<protein>
    <submittedName>
        <fullName evidence="2">Uncharacterized protein</fullName>
    </submittedName>
</protein>
<evidence type="ECO:0000313" key="3">
    <source>
        <dbReference type="Proteomes" id="UP001418222"/>
    </source>
</evidence>
<name>A0AAP0BB03_9ASPA</name>
<feature type="region of interest" description="Disordered" evidence="1">
    <location>
        <begin position="77"/>
        <end position="102"/>
    </location>
</feature>